<sequence>MYEYVNVGGFSVSNNGYLQCVNVAKNLTLCKACDTVVEDVASGLDITALPVHAVFSDVAA</sequence>
<organism evidence="1 2">
    <name type="scientific">Callosobruchus maculatus</name>
    <name type="common">Southern cowpea weevil</name>
    <name type="synonym">Pulse bruchid</name>
    <dbReference type="NCBI Taxonomy" id="64391"/>
    <lineage>
        <taxon>Eukaryota</taxon>
        <taxon>Metazoa</taxon>
        <taxon>Ecdysozoa</taxon>
        <taxon>Arthropoda</taxon>
        <taxon>Hexapoda</taxon>
        <taxon>Insecta</taxon>
        <taxon>Pterygota</taxon>
        <taxon>Neoptera</taxon>
        <taxon>Endopterygota</taxon>
        <taxon>Coleoptera</taxon>
        <taxon>Polyphaga</taxon>
        <taxon>Cucujiformia</taxon>
        <taxon>Chrysomeloidea</taxon>
        <taxon>Chrysomelidae</taxon>
        <taxon>Bruchinae</taxon>
        <taxon>Bruchini</taxon>
        <taxon>Callosobruchus</taxon>
    </lineage>
</organism>
<gene>
    <name evidence="1" type="ORF">CALMAC_LOCUS7315</name>
</gene>
<dbReference type="EMBL" id="CAACVG010007268">
    <property type="protein sequence ID" value="VEN44571.1"/>
    <property type="molecule type" value="Genomic_DNA"/>
</dbReference>
<protein>
    <submittedName>
        <fullName evidence="1">Uncharacterized protein</fullName>
    </submittedName>
</protein>
<keyword evidence="2" id="KW-1185">Reference proteome</keyword>
<evidence type="ECO:0000313" key="2">
    <source>
        <dbReference type="Proteomes" id="UP000410492"/>
    </source>
</evidence>
<proteinExistence type="predicted"/>
<accession>A0A653C9H9</accession>
<dbReference type="AlphaFoldDB" id="A0A653C9H9"/>
<name>A0A653C9H9_CALMS</name>
<dbReference type="Proteomes" id="UP000410492">
    <property type="component" value="Unassembled WGS sequence"/>
</dbReference>
<evidence type="ECO:0000313" key="1">
    <source>
        <dbReference type="EMBL" id="VEN44571.1"/>
    </source>
</evidence>
<reference evidence="1 2" key="1">
    <citation type="submission" date="2019-01" db="EMBL/GenBank/DDBJ databases">
        <authorList>
            <person name="Sayadi A."/>
        </authorList>
    </citation>
    <scope>NUCLEOTIDE SEQUENCE [LARGE SCALE GENOMIC DNA]</scope>
</reference>